<dbReference type="InterPro" id="IPR035897">
    <property type="entry name" value="Toll_tir_struct_dom_sf"/>
</dbReference>
<sequence>MLPITWTLRPKYRRMVDLIYGSEIFGVYLEKLTIACLKEQCILAHIPAEIVETGSFYMDLGNGSRYFNSDKALATLMSDASKLTRTPQIFLTPVARSTAQIIPGNEGILNLIRESSEISENNESTLFSNAESRNTYTIENENSDEFEVEKRGVVLSGLLPRTYGKPPLPPSPIMQHPPRQNRISTISGFSNSSDVQTAVDFDDLITGYDVMISYQLSFYLLIRSKQKVTGIHAALTTRHNLRVWTDFDQFQSDTSNVIDNSKVVLVVLNDWYQLSKSCLRELNYAADHRKNIVFALDQFEKNRQQSGPAFLIMAAVDHIDFTEIKVGTKEFDEKVQLLYKSISQYLGIKADNRDSSRFQAPRHSNHSSITLIDKNRSDQPPSLGQKLGFVFNFNGSKFEFILTDRTVEALKQEIAAKLGAATNQLDIQTEIDSKSTLADIVFSAKAGSVVQLKVTLKNLSNWLGPVDFSIEVERKYLEGTCGWVSDQLQNWLKSNTANENVLWLTGAPGSGKSFVLARIIEILEASNFSVSKFFFKRLQKNVAISMVFTIVRDFANTFPEFRSYIYEEYDLAKKLPIGEYASLFSDPVRAFHKLVIAGLQRVNHKIEAYIAVDALDDCGVAGDEARKQVLEIIKIGFPKLPNFVKIFVTASPQSDIYDALAKTNAATLIISGVAENHDIELYIKYQLTNIASQMHLVVADETVTECVKILSEKANGSFVYISLSFLDIENFWYSKPNEMSEASLITAFKDFEGSEDDLYIRILSQEFQKANRSTISLFQKVMGVILVIDQPVAQDFVADVLNLKPHFVGRIIVQMLRVLNINSQKQISSSETLRNFLTSKNRCLDERFFVDMKSANDAIDKWTAKVLEKSINNKKQPVAKFLSVHVSDLKFVEASAINFGDGNKYWRITSRLDKKGFGPGNSQTVAHLLAPNSFDVTATISNVSAGLYIPSLILIAQISTQSLPEKVTVSAEVVDEMKNTAAKVSRTLAEMWENYTEQMSGSWRVVNLPCVYIPELTLGSHFAVNFRIEHLSDWNLDLALDSFQIARISSKNNIQLDLWEVSSKNGIQTSAKLDDSDTKFKK</sequence>
<evidence type="ECO:0000256" key="1">
    <source>
        <dbReference type="ARBA" id="ARBA00022737"/>
    </source>
</evidence>
<dbReference type="Gene3D" id="3.40.50.300">
    <property type="entry name" value="P-loop containing nucleotide triphosphate hydrolases"/>
    <property type="match status" value="1"/>
</dbReference>
<evidence type="ECO:0000259" key="2">
    <source>
        <dbReference type="Pfam" id="PF13676"/>
    </source>
</evidence>
<proteinExistence type="predicted"/>
<evidence type="ECO:0000313" key="4">
    <source>
        <dbReference type="EMBL" id="KAJ3135229.1"/>
    </source>
</evidence>
<dbReference type="PANTHER" id="PTHR10039">
    <property type="entry name" value="AMELOGENIN"/>
    <property type="match status" value="1"/>
</dbReference>
<dbReference type="SUPFAM" id="SSF52540">
    <property type="entry name" value="P-loop containing nucleoside triphosphate hydrolases"/>
    <property type="match status" value="1"/>
</dbReference>
<reference evidence="4" key="1">
    <citation type="submission" date="2020-05" db="EMBL/GenBank/DDBJ databases">
        <title>Phylogenomic resolution of chytrid fungi.</title>
        <authorList>
            <person name="Stajich J.E."/>
            <person name="Amses K."/>
            <person name="Simmons R."/>
            <person name="Seto K."/>
            <person name="Myers J."/>
            <person name="Bonds A."/>
            <person name="Quandt C.A."/>
            <person name="Barry K."/>
            <person name="Liu P."/>
            <person name="Grigoriev I."/>
            <person name="Longcore J.E."/>
            <person name="James T.Y."/>
        </authorList>
    </citation>
    <scope>NUCLEOTIDE SEQUENCE</scope>
    <source>
        <strain evidence="4">JEL0513</strain>
    </source>
</reference>
<dbReference type="PANTHER" id="PTHR10039:SF17">
    <property type="entry name" value="FUNGAL STAND N-TERMINAL GOODBYE DOMAIN-CONTAINING PROTEIN-RELATED"/>
    <property type="match status" value="1"/>
</dbReference>
<evidence type="ECO:0008006" key="6">
    <source>
        <dbReference type="Google" id="ProtNLM"/>
    </source>
</evidence>
<accession>A0AAD5XH36</accession>
<dbReference type="EMBL" id="JADGJH010000169">
    <property type="protein sequence ID" value="KAJ3135229.1"/>
    <property type="molecule type" value="Genomic_DNA"/>
</dbReference>
<dbReference type="GO" id="GO:0007165">
    <property type="term" value="P:signal transduction"/>
    <property type="evidence" value="ECO:0007669"/>
    <property type="project" value="InterPro"/>
</dbReference>
<comment type="caution">
    <text evidence="4">The sequence shown here is derived from an EMBL/GenBank/DDBJ whole genome shotgun (WGS) entry which is preliminary data.</text>
</comment>
<protein>
    <recommendedName>
        <fullName evidence="6">TIR domain-containing protein</fullName>
    </recommendedName>
</protein>
<dbReference type="InterPro" id="IPR000157">
    <property type="entry name" value="TIR_dom"/>
</dbReference>
<dbReference type="Pfam" id="PF13676">
    <property type="entry name" value="TIR_2"/>
    <property type="match status" value="1"/>
</dbReference>
<dbReference type="InterPro" id="IPR027417">
    <property type="entry name" value="P-loop_NTPase"/>
</dbReference>
<dbReference type="SUPFAM" id="SSF52200">
    <property type="entry name" value="Toll/Interleukin receptor TIR domain"/>
    <property type="match status" value="1"/>
</dbReference>
<feature type="domain" description="Nephrocystin 3-like N-terminal" evidence="3">
    <location>
        <begin position="479"/>
        <end position="649"/>
    </location>
</feature>
<dbReference type="Gene3D" id="3.40.50.10140">
    <property type="entry name" value="Toll/interleukin-1 receptor homology (TIR) domain"/>
    <property type="match status" value="1"/>
</dbReference>
<dbReference type="Proteomes" id="UP001211907">
    <property type="component" value="Unassembled WGS sequence"/>
</dbReference>
<feature type="domain" description="TIR" evidence="2">
    <location>
        <begin position="211"/>
        <end position="324"/>
    </location>
</feature>
<dbReference type="InterPro" id="IPR056884">
    <property type="entry name" value="NPHP3-like_N"/>
</dbReference>
<keyword evidence="5" id="KW-1185">Reference proteome</keyword>
<evidence type="ECO:0000259" key="3">
    <source>
        <dbReference type="Pfam" id="PF24883"/>
    </source>
</evidence>
<organism evidence="4 5">
    <name type="scientific">Physocladia obscura</name>
    <dbReference type="NCBI Taxonomy" id="109957"/>
    <lineage>
        <taxon>Eukaryota</taxon>
        <taxon>Fungi</taxon>
        <taxon>Fungi incertae sedis</taxon>
        <taxon>Chytridiomycota</taxon>
        <taxon>Chytridiomycota incertae sedis</taxon>
        <taxon>Chytridiomycetes</taxon>
        <taxon>Chytridiales</taxon>
        <taxon>Chytriomycetaceae</taxon>
        <taxon>Physocladia</taxon>
    </lineage>
</organism>
<name>A0AAD5XH36_9FUNG</name>
<keyword evidence="1" id="KW-0677">Repeat</keyword>
<evidence type="ECO:0000313" key="5">
    <source>
        <dbReference type="Proteomes" id="UP001211907"/>
    </source>
</evidence>
<dbReference type="Pfam" id="PF24883">
    <property type="entry name" value="NPHP3_N"/>
    <property type="match status" value="1"/>
</dbReference>
<gene>
    <name evidence="4" type="ORF">HK100_002890</name>
</gene>
<dbReference type="AlphaFoldDB" id="A0AAD5XH36"/>